<keyword evidence="2" id="KW-1133">Transmembrane helix</keyword>
<protein>
    <submittedName>
        <fullName evidence="3">Uncharacterized protein</fullName>
    </submittedName>
</protein>
<dbReference type="AlphaFoldDB" id="V4A3W9"/>
<evidence type="ECO:0000313" key="3">
    <source>
        <dbReference type="EMBL" id="ESO98603.1"/>
    </source>
</evidence>
<feature type="region of interest" description="Disordered" evidence="1">
    <location>
        <begin position="494"/>
        <end position="521"/>
    </location>
</feature>
<keyword evidence="2" id="KW-0472">Membrane</keyword>
<organism evidence="3 4">
    <name type="scientific">Lottia gigantea</name>
    <name type="common">Giant owl limpet</name>
    <dbReference type="NCBI Taxonomy" id="225164"/>
    <lineage>
        <taxon>Eukaryota</taxon>
        <taxon>Metazoa</taxon>
        <taxon>Spiralia</taxon>
        <taxon>Lophotrochozoa</taxon>
        <taxon>Mollusca</taxon>
        <taxon>Gastropoda</taxon>
        <taxon>Patellogastropoda</taxon>
        <taxon>Lottioidea</taxon>
        <taxon>Lottiidae</taxon>
        <taxon>Lottia</taxon>
    </lineage>
</organism>
<dbReference type="KEGG" id="lgi:LOTGIDRAFT_174137"/>
<evidence type="ECO:0000256" key="2">
    <source>
        <dbReference type="SAM" id="Phobius"/>
    </source>
</evidence>
<feature type="transmembrane region" description="Helical" evidence="2">
    <location>
        <begin position="416"/>
        <end position="440"/>
    </location>
</feature>
<dbReference type="RefSeq" id="XP_009050714.1">
    <property type="nucleotide sequence ID" value="XM_009052466.1"/>
</dbReference>
<evidence type="ECO:0000313" key="4">
    <source>
        <dbReference type="Proteomes" id="UP000030746"/>
    </source>
</evidence>
<evidence type="ECO:0000256" key="1">
    <source>
        <dbReference type="SAM" id="MobiDB-lite"/>
    </source>
</evidence>
<dbReference type="EMBL" id="KB201236">
    <property type="protein sequence ID" value="ESO98603.1"/>
    <property type="molecule type" value="Genomic_DNA"/>
</dbReference>
<name>V4A3W9_LOTGI</name>
<sequence>MSRSRWLVTFVIDLKPSQNFISSLKLDATHAFTSLYTVINNYSSKTNDIFFDKLLSNNLQQTRIVHNQYNELMLRASQFTLLKKKRPRRALLPIVGKALSFLFGTVSTSDLKVINTNIDKLAAKQTDIIHVLDKSLSILNTSRIEIAKNRVSINALVYNLKAFEPQVTQLLTDVTKEVNKVKGFLQLTSKINFIIKELQNIIFQGLKYFDHLNLQLNMLSLGHISPSTISPSDLKSLLGTINGHLPTSVHLPVDPDDHLWKYYKFLTCSAVLSSDTLLIIFNLPLLDSNRKLEIFQAHNLPVPFTSKRIINDTHDLQTMVAVHELESEYLAVNAERTQFALLQPSEVDRCSHAIIHFCSIHSPLYPINLSKLCITALFMKNQKLSKQVGKVNIQTKSVFPMATYLMDVKDKPWAHWHLLSTGIGSFIGVAFILMLIVYCIKSKLQNSAKRYMNKEGDAIKYEVIRKRVSAKTVSGNTQDRENTTPTPLILEEEMAEETDSQPPMFKLKRPINQGPGKIQNR</sequence>
<dbReference type="Proteomes" id="UP000030746">
    <property type="component" value="Unassembled WGS sequence"/>
</dbReference>
<keyword evidence="4" id="KW-1185">Reference proteome</keyword>
<dbReference type="HOGENOM" id="CLU_523044_0_0_1"/>
<reference evidence="3 4" key="1">
    <citation type="journal article" date="2013" name="Nature">
        <title>Insights into bilaterian evolution from three spiralian genomes.</title>
        <authorList>
            <person name="Simakov O."/>
            <person name="Marletaz F."/>
            <person name="Cho S.J."/>
            <person name="Edsinger-Gonzales E."/>
            <person name="Havlak P."/>
            <person name="Hellsten U."/>
            <person name="Kuo D.H."/>
            <person name="Larsson T."/>
            <person name="Lv J."/>
            <person name="Arendt D."/>
            <person name="Savage R."/>
            <person name="Osoegawa K."/>
            <person name="de Jong P."/>
            <person name="Grimwood J."/>
            <person name="Chapman J.A."/>
            <person name="Shapiro H."/>
            <person name="Aerts A."/>
            <person name="Otillar R.P."/>
            <person name="Terry A.Y."/>
            <person name="Boore J.L."/>
            <person name="Grigoriev I.V."/>
            <person name="Lindberg D.R."/>
            <person name="Seaver E.C."/>
            <person name="Weisblat D.A."/>
            <person name="Putnam N.H."/>
            <person name="Rokhsar D.S."/>
        </authorList>
    </citation>
    <scope>NUCLEOTIDE SEQUENCE [LARGE SCALE GENOMIC DNA]</scope>
</reference>
<keyword evidence="2" id="KW-0812">Transmembrane</keyword>
<proteinExistence type="predicted"/>
<dbReference type="OrthoDB" id="6077750at2759"/>
<dbReference type="CTD" id="20242631"/>
<gene>
    <name evidence="3" type="ORF">LOTGIDRAFT_174137</name>
</gene>
<accession>V4A3W9</accession>
<dbReference type="OMA" id="CEVKSAC"/>
<dbReference type="GeneID" id="20242631"/>